<evidence type="ECO:0000313" key="1">
    <source>
        <dbReference type="EMBL" id="SVD76594.1"/>
    </source>
</evidence>
<reference evidence="1" key="1">
    <citation type="submission" date="2018-05" db="EMBL/GenBank/DDBJ databases">
        <authorList>
            <person name="Lanie J.A."/>
            <person name="Ng W.-L."/>
            <person name="Kazmierczak K.M."/>
            <person name="Andrzejewski T.M."/>
            <person name="Davidsen T.M."/>
            <person name="Wayne K.J."/>
            <person name="Tettelin H."/>
            <person name="Glass J.I."/>
            <person name="Rusch D."/>
            <person name="Podicherti R."/>
            <person name="Tsui H.-C.T."/>
            <person name="Winkler M.E."/>
        </authorList>
    </citation>
    <scope>NUCLEOTIDE SEQUENCE</scope>
</reference>
<feature type="non-terminal residue" evidence="1">
    <location>
        <position position="72"/>
    </location>
</feature>
<accession>A0A382Y0A5</accession>
<proteinExistence type="predicted"/>
<dbReference type="AlphaFoldDB" id="A0A382Y0A5"/>
<sequence>MIKDSPILTVRRKFRRPTDAQLQSFNKASTGFVVDSQDGNGALDYRIKPLVDDISSAFFGVAVTCQTGPSDN</sequence>
<organism evidence="1">
    <name type="scientific">marine metagenome</name>
    <dbReference type="NCBI Taxonomy" id="408172"/>
    <lineage>
        <taxon>unclassified sequences</taxon>
        <taxon>metagenomes</taxon>
        <taxon>ecological metagenomes</taxon>
    </lineage>
</organism>
<dbReference type="EMBL" id="UINC01171825">
    <property type="protein sequence ID" value="SVD76594.1"/>
    <property type="molecule type" value="Genomic_DNA"/>
</dbReference>
<protein>
    <submittedName>
        <fullName evidence="1">Uncharacterized protein</fullName>
    </submittedName>
</protein>
<name>A0A382Y0A5_9ZZZZ</name>
<gene>
    <name evidence="1" type="ORF">METZ01_LOCUS429448</name>
</gene>